<dbReference type="Proteomes" id="UP001469365">
    <property type="component" value="Unassembled WGS sequence"/>
</dbReference>
<dbReference type="PROSITE" id="PS51664">
    <property type="entry name" value="YCAO"/>
    <property type="match status" value="1"/>
</dbReference>
<dbReference type="InterPro" id="IPR022291">
    <property type="entry name" value="Bacteriocin_synth_cyclodeHase"/>
</dbReference>
<comment type="caution">
    <text evidence="2">The sequence shown here is derived from an EMBL/GenBank/DDBJ whole genome shotgun (WGS) entry which is preliminary data.</text>
</comment>
<proteinExistence type="predicted"/>
<evidence type="ECO:0000313" key="3">
    <source>
        <dbReference type="Proteomes" id="UP001469365"/>
    </source>
</evidence>
<dbReference type="InterPro" id="IPR035985">
    <property type="entry name" value="Ubiquitin-activating_enz"/>
</dbReference>
<dbReference type="SUPFAM" id="SSF69572">
    <property type="entry name" value="Activating enzymes of the ubiquitin-like proteins"/>
    <property type="match status" value="1"/>
</dbReference>
<dbReference type="Gene3D" id="3.40.50.720">
    <property type="entry name" value="NAD(P)-binding Rossmann-like Domain"/>
    <property type="match status" value="1"/>
</dbReference>
<sequence length="648" mass="70919">MNQVVTIIGGGLLAQLVSDTLAGHGGIVTLTQPGSSAPAGASLVLLLSDDTEDASWLAAEEALHHGSIPWLCGGIAGDEAVIGPLVRPGSHGCGHCSEHRRKLAGHDSEEKLELLMSRLLRPGSAASKTYASRTGLQQAANLIAMETQRIWEGQPAQTERSLYLLNLRTLQASLHPLLPNPLCPICGNLPEDSAEAARIELQPSPKLQPGSFRSRPLDSLQPLLKRPYVDERTGLFNSRQDDKEAPFASSVVNLPLEMGRDEITGGRAHTFPESRLTAVLEGLERYCGVSPRGKRTVVHSSYRALAGQALDPSTVGIYSQEQYAQPDFPFEPFNDDRTIPWVWGYSLTAERPLLLPERFAYYSLDNDGGFVNETSNGCAVGGSLAEAILHGLLEVVERDSFLMTWYARLSVPRIDLRSTGDQELMLMADRLHTVTGFELQVFNTTMEHGIPSVWAIAKNTRAEGMNLLCGAGAHLDPVKAIKNAVHELGGLLLALNESFMADPERAEELLHDRELVQQMADHSLLYGLPEAEERLHFLLQGDRVQTISEAFRSWPAHKDLTEDVRELIQLFRGLKLEVIVVDQTTPEMRSQGLCGVKVIIPGMLPMTFGQHLVRLTGLDRVLTVPVLLGYAQEPLSAGQLNPHPHPFP</sequence>
<feature type="domain" description="YcaO" evidence="1">
    <location>
        <begin position="266"/>
        <end position="648"/>
    </location>
</feature>
<evidence type="ECO:0000259" key="1">
    <source>
        <dbReference type="PROSITE" id="PS51664"/>
    </source>
</evidence>
<dbReference type="NCBIfam" id="TIGR03604">
    <property type="entry name" value="TOMM_cyclo_SagD"/>
    <property type="match status" value="1"/>
</dbReference>
<evidence type="ECO:0000313" key="2">
    <source>
        <dbReference type="EMBL" id="MEK8132612.1"/>
    </source>
</evidence>
<dbReference type="InterPro" id="IPR003776">
    <property type="entry name" value="YcaO-like_dom"/>
</dbReference>
<accession>A0ABU9DWW3</accession>
<dbReference type="Gene3D" id="3.30.1330.230">
    <property type="match status" value="1"/>
</dbReference>
<organism evidence="2 3">
    <name type="scientific">Paenibacillus filicis</name>
    <dbReference type="NCBI Taxonomy" id="669464"/>
    <lineage>
        <taxon>Bacteria</taxon>
        <taxon>Bacillati</taxon>
        <taxon>Bacillota</taxon>
        <taxon>Bacilli</taxon>
        <taxon>Bacillales</taxon>
        <taxon>Paenibacillaceae</taxon>
        <taxon>Paenibacillus</taxon>
    </lineage>
</organism>
<gene>
    <name evidence="2" type="ORF">WMW72_32500</name>
</gene>
<dbReference type="Pfam" id="PF02624">
    <property type="entry name" value="YcaO"/>
    <property type="match status" value="1"/>
</dbReference>
<keyword evidence="3" id="KW-1185">Reference proteome</keyword>
<name>A0ABU9DWW3_9BACL</name>
<dbReference type="PANTHER" id="PTHR37809:SF1">
    <property type="entry name" value="RIBOSOMAL PROTEIN S12 METHYLTHIOTRANSFERASE ACCESSORY FACTOR YCAO"/>
    <property type="match status" value="1"/>
</dbReference>
<dbReference type="PANTHER" id="PTHR37809">
    <property type="entry name" value="RIBOSOMAL PROTEIN S12 METHYLTHIOTRANSFERASE ACCESSORY FACTOR YCAO"/>
    <property type="match status" value="1"/>
</dbReference>
<dbReference type="EMBL" id="JBBPCC010000033">
    <property type="protein sequence ID" value="MEK8132612.1"/>
    <property type="molecule type" value="Genomic_DNA"/>
</dbReference>
<reference evidence="2 3" key="1">
    <citation type="submission" date="2024-04" db="EMBL/GenBank/DDBJ databases">
        <title>draft genome sequnece of Paenibacillus filicis.</title>
        <authorList>
            <person name="Kim D.-U."/>
        </authorList>
    </citation>
    <scope>NUCLEOTIDE SEQUENCE [LARGE SCALE GENOMIC DNA]</scope>
    <source>
        <strain evidence="2 3">KACC14197</strain>
    </source>
</reference>
<dbReference type="RefSeq" id="WP_341419750.1">
    <property type="nucleotide sequence ID" value="NZ_JBBPCC010000033.1"/>
</dbReference>
<dbReference type="Gene3D" id="3.30.40.250">
    <property type="match status" value="1"/>
</dbReference>
<dbReference type="NCBIfam" id="TIGR03882">
    <property type="entry name" value="cyclo_dehyd_2"/>
    <property type="match status" value="1"/>
</dbReference>
<protein>
    <submittedName>
        <fullName evidence="2">TOMM leader peptide-binding protein</fullName>
    </submittedName>
</protein>
<dbReference type="Gene3D" id="3.30.160.660">
    <property type="match status" value="1"/>
</dbReference>
<dbReference type="InterPro" id="IPR027624">
    <property type="entry name" value="TOMM_cyclo_SagD"/>
</dbReference>